<feature type="chain" id="PRO_5040198054" evidence="2">
    <location>
        <begin position="21"/>
        <end position="307"/>
    </location>
</feature>
<dbReference type="Proteomes" id="UP001153069">
    <property type="component" value="Unassembled WGS sequence"/>
</dbReference>
<comment type="caution">
    <text evidence="3">The sequence shown here is derived from an EMBL/GenBank/DDBJ whole genome shotgun (WGS) entry which is preliminary data.</text>
</comment>
<name>A0A9N8DHF5_9STRA</name>
<organism evidence="3 4">
    <name type="scientific">Seminavis robusta</name>
    <dbReference type="NCBI Taxonomy" id="568900"/>
    <lineage>
        <taxon>Eukaryota</taxon>
        <taxon>Sar</taxon>
        <taxon>Stramenopiles</taxon>
        <taxon>Ochrophyta</taxon>
        <taxon>Bacillariophyta</taxon>
        <taxon>Bacillariophyceae</taxon>
        <taxon>Bacillariophycidae</taxon>
        <taxon>Naviculales</taxon>
        <taxon>Naviculaceae</taxon>
        <taxon>Seminavis</taxon>
    </lineage>
</organism>
<proteinExistence type="predicted"/>
<evidence type="ECO:0000313" key="4">
    <source>
        <dbReference type="Proteomes" id="UP001153069"/>
    </source>
</evidence>
<evidence type="ECO:0000256" key="1">
    <source>
        <dbReference type="SAM" id="MobiDB-lite"/>
    </source>
</evidence>
<dbReference type="AlphaFoldDB" id="A0A9N8DHF5"/>
<evidence type="ECO:0000313" key="3">
    <source>
        <dbReference type="EMBL" id="CAB9502734.1"/>
    </source>
</evidence>
<accession>A0A9N8DHF5</accession>
<sequence length="307" mass="33446">MCVALAIIVLLLAGAGTIAAVVIATRSQDNNSVADLATMDLTPSPSHRKHCRGSNLGTTTRHHTKSHPTYLSVTFPVANSTSHPSPRFRADTALNSISTTPSYLQGQVFRGTSWALLLPIVILSTRSDIFLEEIDIKTTVKVDGCDTGVPERFDKVDECTFLIQPAVENYTAVAPDNSSFDEFVCLEDFLGPLVAANKLSHLDNGKILFCGVNNTQPIAVCQDIVDALPVASDCSVATTIDPLRFAHQSYDADNDTLFFEAHPPGPYGIWNSNCNSYGVRSSGKLQYMQHKVDRTARRRLCSLDRIC</sequence>
<feature type="signal peptide" evidence="2">
    <location>
        <begin position="1"/>
        <end position="20"/>
    </location>
</feature>
<keyword evidence="2" id="KW-0732">Signal</keyword>
<evidence type="ECO:0000256" key="2">
    <source>
        <dbReference type="SAM" id="SignalP"/>
    </source>
</evidence>
<gene>
    <name evidence="3" type="ORF">SEMRO_144_G067080.1</name>
</gene>
<keyword evidence="4" id="KW-1185">Reference proteome</keyword>
<reference evidence="3" key="1">
    <citation type="submission" date="2020-06" db="EMBL/GenBank/DDBJ databases">
        <authorList>
            <consortium name="Plant Systems Biology data submission"/>
        </authorList>
    </citation>
    <scope>NUCLEOTIDE SEQUENCE</scope>
    <source>
        <strain evidence="3">D6</strain>
    </source>
</reference>
<protein>
    <submittedName>
        <fullName evidence="3">Uncharacterized protein</fullName>
    </submittedName>
</protein>
<feature type="region of interest" description="Disordered" evidence="1">
    <location>
        <begin position="44"/>
        <end position="64"/>
    </location>
</feature>
<dbReference type="EMBL" id="CAICTM010000143">
    <property type="protein sequence ID" value="CAB9502734.1"/>
    <property type="molecule type" value="Genomic_DNA"/>
</dbReference>